<sequence length="247" mass="28091">MNNTKITGHLQESQVMDQLLASLKSLGSIVALDEACMDYLAEMSVESMQMQFHIIYGLLVNLRMRQTEACAKANLHMNVQYQALNQLQEKHHHLKRELRQTYHYQASHYTKLKNKEIKALVERRDQLKVELAYCRLNRPPHTAPPNAATLDARAMEDIVYGASASSNGTMVVEIADEDKEYLRMAREHGGDGEHNASAQAVSAWTDHSGKPSLFEDSASYEQDDILRLNDLTIQKSHMMLKRLLNPN</sequence>
<evidence type="ECO:0000313" key="1">
    <source>
        <dbReference type="EMBL" id="RKP24171.1"/>
    </source>
</evidence>
<organism evidence="1 2">
    <name type="scientific">Syncephalis pseudoplumigaleata</name>
    <dbReference type="NCBI Taxonomy" id="1712513"/>
    <lineage>
        <taxon>Eukaryota</taxon>
        <taxon>Fungi</taxon>
        <taxon>Fungi incertae sedis</taxon>
        <taxon>Zoopagomycota</taxon>
        <taxon>Zoopagomycotina</taxon>
        <taxon>Zoopagomycetes</taxon>
        <taxon>Zoopagales</taxon>
        <taxon>Piptocephalidaceae</taxon>
        <taxon>Syncephalis</taxon>
    </lineage>
</organism>
<dbReference type="Proteomes" id="UP000278143">
    <property type="component" value="Unassembled WGS sequence"/>
</dbReference>
<reference evidence="2" key="1">
    <citation type="journal article" date="2018" name="Nat. Microbiol.">
        <title>Leveraging single-cell genomics to expand the fungal tree of life.</title>
        <authorList>
            <person name="Ahrendt S.R."/>
            <person name="Quandt C.A."/>
            <person name="Ciobanu D."/>
            <person name="Clum A."/>
            <person name="Salamov A."/>
            <person name="Andreopoulos B."/>
            <person name="Cheng J.F."/>
            <person name="Woyke T."/>
            <person name="Pelin A."/>
            <person name="Henrissat B."/>
            <person name="Reynolds N.K."/>
            <person name="Benny G.L."/>
            <person name="Smith M.E."/>
            <person name="James T.Y."/>
            <person name="Grigoriev I.V."/>
        </authorList>
    </citation>
    <scope>NUCLEOTIDE SEQUENCE [LARGE SCALE GENOMIC DNA]</scope>
    <source>
        <strain evidence="2">Benny S71-1</strain>
    </source>
</reference>
<gene>
    <name evidence="1" type="ORF">SYNPS1DRAFT_23737</name>
</gene>
<dbReference type="AlphaFoldDB" id="A0A4P9YXW2"/>
<dbReference type="OrthoDB" id="10600611at2759"/>
<evidence type="ECO:0000313" key="2">
    <source>
        <dbReference type="Proteomes" id="UP000278143"/>
    </source>
</evidence>
<accession>A0A4P9YXW2</accession>
<protein>
    <submittedName>
        <fullName evidence="1">Uncharacterized protein</fullName>
    </submittedName>
</protein>
<keyword evidence="2" id="KW-1185">Reference proteome</keyword>
<proteinExistence type="predicted"/>
<dbReference type="EMBL" id="KZ990401">
    <property type="protein sequence ID" value="RKP24171.1"/>
    <property type="molecule type" value="Genomic_DNA"/>
</dbReference>
<name>A0A4P9YXW2_9FUNG</name>